<proteinExistence type="predicted"/>
<dbReference type="PANTHER" id="PTHR12994">
    <property type="entry name" value="SECERNIN"/>
    <property type="match status" value="1"/>
</dbReference>
<gene>
    <name evidence="1" type="ORF">FHU40_002448</name>
</gene>
<protein>
    <submittedName>
        <fullName evidence="1">Dipeptidase</fullName>
    </submittedName>
</protein>
<accession>A0A7W4VVW6</accession>
<dbReference type="GO" id="GO:0006508">
    <property type="term" value="P:proteolysis"/>
    <property type="evidence" value="ECO:0007669"/>
    <property type="project" value="InterPro"/>
</dbReference>
<dbReference type="Gene3D" id="3.60.60.10">
    <property type="entry name" value="Penicillin V Acylase, Chain A"/>
    <property type="match status" value="1"/>
</dbReference>
<evidence type="ECO:0000313" key="1">
    <source>
        <dbReference type="EMBL" id="MBB3042630.1"/>
    </source>
</evidence>
<evidence type="ECO:0000313" key="2">
    <source>
        <dbReference type="Proteomes" id="UP000589626"/>
    </source>
</evidence>
<dbReference type="GO" id="GO:0016805">
    <property type="term" value="F:dipeptidase activity"/>
    <property type="evidence" value="ECO:0007669"/>
    <property type="project" value="InterPro"/>
</dbReference>
<dbReference type="EMBL" id="JACHWR010000002">
    <property type="protein sequence ID" value="MBB3042630.1"/>
    <property type="molecule type" value="Genomic_DNA"/>
</dbReference>
<dbReference type="InterPro" id="IPR005322">
    <property type="entry name" value="Peptidase_C69"/>
</dbReference>
<keyword evidence="2" id="KW-1185">Reference proteome</keyword>
<dbReference type="PANTHER" id="PTHR12994:SF17">
    <property type="entry name" value="LD30995P"/>
    <property type="match status" value="1"/>
</dbReference>
<dbReference type="Proteomes" id="UP000589626">
    <property type="component" value="Unassembled WGS sequence"/>
</dbReference>
<dbReference type="RefSeq" id="WP_183592578.1">
    <property type="nucleotide sequence ID" value="NZ_JACHWR010000002.1"/>
</dbReference>
<sequence length="399" mass="44164">MCDTFVMRGIGGYLLAKNSDRDPNEAQLWEWTPAADHAPDAPARTTYVELPQVARTHATVVSRPWWMWGAEMGANEHGVAIGNEAVFTKEKAGLEPGLLGMDLLRLALERSTDAREAVEVIVGLLEEHGQSGRCSAERRRFTYHNSFLVADRERAIVLETAGRQWATEDVKGHVRSISNGLTIPGFAERYADRLRGRVAACDVRRGLTQRRASESGGVLGAIGILRDTGTGGGPRWSPLNGSMAGPNMHAGGLLASSQTVSSWVSDLTNGAHWATGTSDPAFSLFVPLRVGEPAADATYPTKDVDNHRDEHSLWWQQAALHRRALRDWVRAERVIAADRDRLQRRWLGDPPSTDEALEQAAEARRRWRTGIDPVTVRDSRPLWVQRRWAGFEHAARAHS</sequence>
<organism evidence="1 2">
    <name type="scientific">Nocardioides soli</name>
    <dbReference type="NCBI Taxonomy" id="1036020"/>
    <lineage>
        <taxon>Bacteria</taxon>
        <taxon>Bacillati</taxon>
        <taxon>Actinomycetota</taxon>
        <taxon>Actinomycetes</taxon>
        <taxon>Propionibacteriales</taxon>
        <taxon>Nocardioidaceae</taxon>
        <taxon>Nocardioides</taxon>
    </lineage>
</organism>
<dbReference type="AlphaFoldDB" id="A0A7W4VVW6"/>
<reference evidence="1 2" key="1">
    <citation type="submission" date="2020-08" db="EMBL/GenBank/DDBJ databases">
        <title>Sequencing the genomes of 1000 actinobacteria strains.</title>
        <authorList>
            <person name="Klenk H.-P."/>
        </authorList>
    </citation>
    <scope>NUCLEOTIDE SEQUENCE [LARGE SCALE GENOMIC DNA]</scope>
    <source>
        <strain evidence="1 2">DSM 105498</strain>
    </source>
</reference>
<name>A0A7W4VVW6_9ACTN</name>
<dbReference type="GO" id="GO:0070004">
    <property type="term" value="F:cysteine-type exopeptidase activity"/>
    <property type="evidence" value="ECO:0007669"/>
    <property type="project" value="InterPro"/>
</dbReference>
<comment type="caution">
    <text evidence="1">The sequence shown here is derived from an EMBL/GenBank/DDBJ whole genome shotgun (WGS) entry which is preliminary data.</text>
</comment>